<name>A0A4R3Y389_9PROT</name>
<feature type="signal peptide" evidence="1">
    <location>
        <begin position="1"/>
        <end position="19"/>
    </location>
</feature>
<dbReference type="Proteomes" id="UP000295367">
    <property type="component" value="Unassembled WGS sequence"/>
</dbReference>
<evidence type="ECO:0000313" key="3">
    <source>
        <dbReference type="Proteomes" id="UP000295367"/>
    </source>
</evidence>
<proteinExistence type="predicted"/>
<evidence type="ECO:0000313" key="2">
    <source>
        <dbReference type="EMBL" id="TCV86655.1"/>
    </source>
</evidence>
<accession>A0A4R3Y389</accession>
<organism evidence="2 3">
    <name type="scientific">Sulfurirhabdus autotrophica</name>
    <dbReference type="NCBI Taxonomy" id="1706046"/>
    <lineage>
        <taxon>Bacteria</taxon>
        <taxon>Pseudomonadati</taxon>
        <taxon>Pseudomonadota</taxon>
        <taxon>Betaproteobacteria</taxon>
        <taxon>Nitrosomonadales</taxon>
        <taxon>Sulfuricellaceae</taxon>
        <taxon>Sulfurirhabdus</taxon>
    </lineage>
</organism>
<keyword evidence="3" id="KW-1185">Reference proteome</keyword>
<evidence type="ECO:0000256" key="1">
    <source>
        <dbReference type="SAM" id="SignalP"/>
    </source>
</evidence>
<dbReference type="OrthoDB" id="9182051at2"/>
<feature type="chain" id="PRO_5021027418" description="Lipoprotein" evidence="1">
    <location>
        <begin position="20"/>
        <end position="93"/>
    </location>
</feature>
<dbReference type="AlphaFoldDB" id="A0A4R3Y389"/>
<dbReference type="PROSITE" id="PS51257">
    <property type="entry name" value="PROKAR_LIPOPROTEIN"/>
    <property type="match status" value="1"/>
</dbReference>
<protein>
    <recommendedName>
        <fullName evidence="4">Lipoprotein</fullName>
    </recommendedName>
</protein>
<gene>
    <name evidence="2" type="ORF">EDC63_10616</name>
</gene>
<keyword evidence="1" id="KW-0732">Signal</keyword>
<comment type="caution">
    <text evidence="2">The sequence shown here is derived from an EMBL/GenBank/DDBJ whole genome shotgun (WGS) entry which is preliminary data.</text>
</comment>
<dbReference type="RefSeq" id="WP_124948080.1">
    <property type="nucleotide sequence ID" value="NZ_BHVT01000076.1"/>
</dbReference>
<reference evidence="2 3" key="1">
    <citation type="submission" date="2019-03" db="EMBL/GenBank/DDBJ databases">
        <title>Genomic Encyclopedia of Type Strains, Phase IV (KMG-IV): sequencing the most valuable type-strain genomes for metagenomic binning, comparative biology and taxonomic classification.</title>
        <authorList>
            <person name="Goeker M."/>
        </authorList>
    </citation>
    <scope>NUCLEOTIDE SEQUENCE [LARGE SCALE GENOMIC DNA]</scope>
    <source>
        <strain evidence="2 3">DSM 100309</strain>
    </source>
</reference>
<sequence>MKLLGYVLPIILLSACASTSGVIPMGSDTYMISRTKKGFETGSKVKADAIKEANEFCSSKGKVIEIVKSTDKDMVPFRTDAQAEIEFKCVPDK</sequence>
<evidence type="ECO:0008006" key="4">
    <source>
        <dbReference type="Google" id="ProtNLM"/>
    </source>
</evidence>
<dbReference type="EMBL" id="SMCO01000006">
    <property type="protein sequence ID" value="TCV86655.1"/>
    <property type="molecule type" value="Genomic_DNA"/>
</dbReference>